<dbReference type="EMBL" id="GGEC01081068">
    <property type="protein sequence ID" value="MBX61552.1"/>
    <property type="molecule type" value="Transcribed_RNA"/>
</dbReference>
<reference evidence="1" key="1">
    <citation type="submission" date="2018-02" db="EMBL/GenBank/DDBJ databases">
        <title>Rhizophora mucronata_Transcriptome.</title>
        <authorList>
            <person name="Meera S.P."/>
            <person name="Sreeshan A."/>
            <person name="Augustine A."/>
        </authorList>
    </citation>
    <scope>NUCLEOTIDE SEQUENCE</scope>
    <source>
        <tissue evidence="1">Leaf</tissue>
    </source>
</reference>
<protein>
    <submittedName>
        <fullName evidence="1">Uncharacterized protein</fullName>
    </submittedName>
</protein>
<accession>A0A2P2Q3L3</accession>
<sequence length="16" mass="1962">MVTNILFFLLILIVRR</sequence>
<proteinExistence type="predicted"/>
<dbReference type="AlphaFoldDB" id="A0A2P2Q3L3"/>
<organism evidence="1">
    <name type="scientific">Rhizophora mucronata</name>
    <name type="common">Asiatic mangrove</name>
    <dbReference type="NCBI Taxonomy" id="61149"/>
    <lineage>
        <taxon>Eukaryota</taxon>
        <taxon>Viridiplantae</taxon>
        <taxon>Streptophyta</taxon>
        <taxon>Embryophyta</taxon>
        <taxon>Tracheophyta</taxon>
        <taxon>Spermatophyta</taxon>
        <taxon>Magnoliopsida</taxon>
        <taxon>eudicotyledons</taxon>
        <taxon>Gunneridae</taxon>
        <taxon>Pentapetalae</taxon>
        <taxon>rosids</taxon>
        <taxon>fabids</taxon>
        <taxon>Malpighiales</taxon>
        <taxon>Rhizophoraceae</taxon>
        <taxon>Rhizophora</taxon>
    </lineage>
</organism>
<evidence type="ECO:0000313" key="1">
    <source>
        <dbReference type="EMBL" id="MBX61552.1"/>
    </source>
</evidence>
<name>A0A2P2Q3L3_RHIMU</name>